<feature type="coiled-coil region" evidence="1">
    <location>
        <begin position="127"/>
        <end position="171"/>
    </location>
</feature>
<reference evidence="3" key="1">
    <citation type="submission" date="2020-02" db="EMBL/GenBank/DDBJ databases">
        <authorList>
            <person name="Scholz U."/>
            <person name="Mascher M."/>
            <person name="Fiebig A."/>
        </authorList>
    </citation>
    <scope>NUCLEOTIDE SEQUENCE</scope>
</reference>
<dbReference type="InterPro" id="IPR010471">
    <property type="entry name" value="DUF1068"/>
</dbReference>
<gene>
    <name evidence="3" type="ORF">SI8410_13017966</name>
</gene>
<organism evidence="3 4">
    <name type="scientific">Spirodela intermedia</name>
    <name type="common">Intermediate duckweed</name>
    <dbReference type="NCBI Taxonomy" id="51605"/>
    <lineage>
        <taxon>Eukaryota</taxon>
        <taxon>Viridiplantae</taxon>
        <taxon>Streptophyta</taxon>
        <taxon>Embryophyta</taxon>
        <taxon>Tracheophyta</taxon>
        <taxon>Spermatophyta</taxon>
        <taxon>Magnoliopsida</taxon>
        <taxon>Liliopsida</taxon>
        <taxon>Araceae</taxon>
        <taxon>Lemnoideae</taxon>
        <taxon>Spirodela</taxon>
    </lineage>
</organism>
<keyword evidence="4" id="KW-1185">Reference proteome</keyword>
<dbReference type="PANTHER" id="PTHR32254">
    <property type="entry name" value="EXPRESSED PROTEIN"/>
    <property type="match status" value="1"/>
</dbReference>
<evidence type="ECO:0000256" key="1">
    <source>
        <dbReference type="SAM" id="Coils"/>
    </source>
</evidence>
<dbReference type="PANTHER" id="PTHR32254:SF3">
    <property type="entry name" value="EXPRESSED PROTEIN-RELATED"/>
    <property type="match status" value="1"/>
</dbReference>
<dbReference type="EMBL" id="LR746276">
    <property type="protein sequence ID" value="CAA7407288.1"/>
    <property type="molecule type" value="Genomic_DNA"/>
</dbReference>
<evidence type="ECO:0000313" key="4">
    <source>
        <dbReference type="Proteomes" id="UP000663760"/>
    </source>
</evidence>
<feature type="transmembrane region" description="Helical" evidence="2">
    <location>
        <begin position="12"/>
        <end position="34"/>
    </location>
</feature>
<keyword evidence="2" id="KW-0812">Transmembrane</keyword>
<dbReference type="Pfam" id="PF06364">
    <property type="entry name" value="DUF1068"/>
    <property type="match status" value="1"/>
</dbReference>
<dbReference type="OrthoDB" id="1898954at2759"/>
<evidence type="ECO:0000313" key="3">
    <source>
        <dbReference type="EMBL" id="CAA7407288.1"/>
    </source>
</evidence>
<accession>A0A7I8LDB1</accession>
<dbReference type="Proteomes" id="UP000663760">
    <property type="component" value="Chromosome 13"/>
</dbReference>
<keyword evidence="1" id="KW-0175">Coiled coil</keyword>
<proteinExistence type="predicted"/>
<keyword evidence="2" id="KW-1133">Transmembrane helix</keyword>
<name>A0A7I8LDB1_SPIIN</name>
<protein>
    <submittedName>
        <fullName evidence="3">Uncharacterized protein</fullName>
    </submittedName>
</protein>
<sequence length="185" mass="20251">MTNGARGAGDWAKCCLVIFAIASALFVSGPAFYWKFKNGFGAKPPSPSSYSSSSSSSCPTCVCDCPSSLSLQKIAPGLVNLSIPDCGRDDPELGREMEKRTGELLKEELKLQAVVDEENRHHMNFTISEARRQSSQYQREADKCNAATEACEEARERAEQALKLEKKATAAWELRARQLGWPATA</sequence>
<keyword evidence="2" id="KW-0472">Membrane</keyword>
<evidence type="ECO:0000256" key="2">
    <source>
        <dbReference type="SAM" id="Phobius"/>
    </source>
</evidence>
<dbReference type="AlphaFoldDB" id="A0A7I8LDB1"/>